<dbReference type="AlphaFoldDB" id="A0A7J9BXF4"/>
<keyword evidence="2" id="KW-1185">Reference proteome</keyword>
<name>A0A7J9BXF4_GOSGO</name>
<gene>
    <name evidence="1" type="ORF">Gogos_014013</name>
</gene>
<proteinExistence type="predicted"/>
<protein>
    <recommendedName>
        <fullName evidence="3">DUF4283 domain-containing protein</fullName>
    </recommendedName>
</protein>
<evidence type="ECO:0000313" key="1">
    <source>
        <dbReference type="EMBL" id="MBA0740827.1"/>
    </source>
</evidence>
<organism evidence="1 2">
    <name type="scientific">Gossypium gossypioides</name>
    <name type="common">Mexican cotton</name>
    <name type="synonym">Selera gossypioides</name>
    <dbReference type="NCBI Taxonomy" id="34282"/>
    <lineage>
        <taxon>Eukaryota</taxon>
        <taxon>Viridiplantae</taxon>
        <taxon>Streptophyta</taxon>
        <taxon>Embryophyta</taxon>
        <taxon>Tracheophyta</taxon>
        <taxon>Spermatophyta</taxon>
        <taxon>Magnoliopsida</taxon>
        <taxon>eudicotyledons</taxon>
        <taxon>Gunneridae</taxon>
        <taxon>Pentapetalae</taxon>
        <taxon>rosids</taxon>
        <taxon>malvids</taxon>
        <taxon>Malvales</taxon>
        <taxon>Malvaceae</taxon>
        <taxon>Malvoideae</taxon>
        <taxon>Gossypium</taxon>
    </lineage>
</organism>
<evidence type="ECO:0008006" key="3">
    <source>
        <dbReference type="Google" id="ProtNLM"/>
    </source>
</evidence>
<sequence length="192" mass="21683">MEESGGDDRIGGDEISLLAEEFIQLSIKSSMVEPNKKPTLLCTIWTEKSYNPDSFRVQKQLWSGDHGFQKNLVLFDRLAKPMERSQIRLNSSLFWIKIGSCLPEFDKKDLLYAIGVTFGGIIKRNHGSPLNMISYRLSISDVEGWGMVSKNVPGIEKAAKMQEEGSVIEKNKMLNERNGILEEKSKLVKKTS</sequence>
<dbReference type="Proteomes" id="UP000593579">
    <property type="component" value="Unassembled WGS sequence"/>
</dbReference>
<reference evidence="1 2" key="1">
    <citation type="journal article" date="2019" name="Genome Biol. Evol.">
        <title>Insights into the evolution of the New World diploid cottons (Gossypium, subgenus Houzingenia) based on genome sequencing.</title>
        <authorList>
            <person name="Grover C.E."/>
            <person name="Arick M.A. 2nd"/>
            <person name="Thrash A."/>
            <person name="Conover J.L."/>
            <person name="Sanders W.S."/>
            <person name="Peterson D.G."/>
            <person name="Frelichowski J.E."/>
            <person name="Scheffler J.A."/>
            <person name="Scheffler B.E."/>
            <person name="Wendel J.F."/>
        </authorList>
    </citation>
    <scope>NUCLEOTIDE SEQUENCE [LARGE SCALE GENOMIC DNA]</scope>
    <source>
        <strain evidence="1">5</strain>
        <tissue evidence="1">Leaf</tissue>
    </source>
</reference>
<dbReference type="EMBL" id="JABEZY010000007">
    <property type="protein sequence ID" value="MBA0740827.1"/>
    <property type="molecule type" value="Genomic_DNA"/>
</dbReference>
<accession>A0A7J9BXF4</accession>
<comment type="caution">
    <text evidence="1">The sequence shown here is derived from an EMBL/GenBank/DDBJ whole genome shotgun (WGS) entry which is preliminary data.</text>
</comment>
<dbReference type="OrthoDB" id="997544at2759"/>
<evidence type="ECO:0000313" key="2">
    <source>
        <dbReference type="Proteomes" id="UP000593579"/>
    </source>
</evidence>